<dbReference type="PANTHER" id="PTHR36835:SF1">
    <property type="entry name" value="CYTOCHROME BO(3) UBIQUINOL OXIDASE SUBUNIT 4"/>
    <property type="match status" value="1"/>
</dbReference>
<evidence type="ECO:0000256" key="2">
    <source>
        <dbReference type="ARBA" id="ARBA00008079"/>
    </source>
</evidence>
<evidence type="ECO:0000256" key="14">
    <source>
        <dbReference type="ARBA" id="ARBA00030211"/>
    </source>
</evidence>
<comment type="subunit">
    <text evidence="3">Heterooctamer of two A chains, two B chains, two C chains and two D chains.</text>
</comment>
<accession>A0A6P1NKL1</accession>
<dbReference type="PANTHER" id="PTHR36835">
    <property type="entry name" value="CYTOCHROME BO(3) UBIQUINOL OXIDASE SUBUNIT 4"/>
    <property type="match status" value="1"/>
</dbReference>
<dbReference type="GO" id="GO:0019646">
    <property type="term" value="P:aerobic electron transport chain"/>
    <property type="evidence" value="ECO:0007669"/>
    <property type="project" value="TreeGrafter"/>
</dbReference>
<organism evidence="18 19">
    <name type="scientific">Aristophania vespae</name>
    <dbReference type="NCBI Taxonomy" id="2697033"/>
    <lineage>
        <taxon>Bacteria</taxon>
        <taxon>Pseudomonadati</taxon>
        <taxon>Pseudomonadota</taxon>
        <taxon>Alphaproteobacteria</taxon>
        <taxon>Acetobacterales</taxon>
        <taxon>Acetobacteraceae</taxon>
        <taxon>Aristophania</taxon>
    </lineage>
</organism>
<comment type="similarity">
    <text evidence="2">Belongs to the cytochrome c oxidase bacterial subunit 4 family.</text>
</comment>
<dbReference type="EMBL" id="CP047652">
    <property type="protein sequence ID" value="QHI95401.1"/>
    <property type="molecule type" value="Genomic_DNA"/>
</dbReference>
<dbReference type="GO" id="GO:0009319">
    <property type="term" value="C:cytochrome o ubiquinol oxidase complex"/>
    <property type="evidence" value="ECO:0007669"/>
    <property type="project" value="TreeGrafter"/>
</dbReference>
<evidence type="ECO:0000313" key="18">
    <source>
        <dbReference type="EMBL" id="QHI95401.1"/>
    </source>
</evidence>
<evidence type="ECO:0000256" key="7">
    <source>
        <dbReference type="ARBA" id="ARBA00022692"/>
    </source>
</evidence>
<dbReference type="GO" id="GO:0015990">
    <property type="term" value="P:electron transport coupled proton transport"/>
    <property type="evidence" value="ECO:0007669"/>
    <property type="project" value="InterPro"/>
</dbReference>
<dbReference type="RefSeq" id="WP_160618478.1">
    <property type="nucleotide sequence ID" value="NZ_CP047652.1"/>
</dbReference>
<proteinExistence type="inferred from homology"/>
<protein>
    <recommendedName>
        <fullName evidence="4">Cytochrome bo(3) ubiquinol oxidase subunit 4</fullName>
    </recommendedName>
    <alternativeName>
        <fullName evidence="16">Cytochrome o ubiquinol oxidase subunit 4</fullName>
    </alternativeName>
    <alternativeName>
        <fullName evidence="13">Oxidase bo(3) subunit 4</fullName>
    </alternativeName>
    <alternativeName>
        <fullName evidence="14">Ubiquinol oxidase polypeptide IV</fullName>
    </alternativeName>
    <alternativeName>
        <fullName evidence="15">Ubiquinol oxidase subunit 4</fullName>
    </alternativeName>
</protein>
<evidence type="ECO:0000256" key="8">
    <source>
        <dbReference type="ARBA" id="ARBA00022982"/>
    </source>
</evidence>
<keyword evidence="8" id="KW-0249">Electron transport</keyword>
<keyword evidence="10" id="KW-0560">Oxidoreductase</keyword>
<dbReference type="AlphaFoldDB" id="A0A6P1NKL1"/>
<dbReference type="Pfam" id="PF03626">
    <property type="entry name" value="COX4_pro"/>
    <property type="match status" value="1"/>
</dbReference>
<dbReference type="InterPro" id="IPR005171">
    <property type="entry name" value="Cyt_c_oxidase_su4_prok"/>
</dbReference>
<dbReference type="KEGG" id="bomb:GT348_03180"/>
<name>A0A6P1NKL1_9PROT</name>
<feature type="transmembrane region" description="Helical" evidence="17">
    <location>
        <begin position="45"/>
        <end position="68"/>
    </location>
</feature>
<keyword evidence="19" id="KW-1185">Reference proteome</keyword>
<evidence type="ECO:0000256" key="9">
    <source>
        <dbReference type="ARBA" id="ARBA00022989"/>
    </source>
</evidence>
<keyword evidence="6" id="KW-1003">Cell membrane</keyword>
<dbReference type="GO" id="GO:0015078">
    <property type="term" value="F:proton transmembrane transporter activity"/>
    <property type="evidence" value="ECO:0007669"/>
    <property type="project" value="TreeGrafter"/>
</dbReference>
<evidence type="ECO:0000256" key="10">
    <source>
        <dbReference type="ARBA" id="ARBA00023002"/>
    </source>
</evidence>
<evidence type="ECO:0000256" key="5">
    <source>
        <dbReference type="ARBA" id="ARBA00022448"/>
    </source>
</evidence>
<evidence type="ECO:0000256" key="15">
    <source>
        <dbReference type="ARBA" id="ARBA00031887"/>
    </source>
</evidence>
<keyword evidence="9 17" id="KW-1133">Transmembrane helix</keyword>
<evidence type="ECO:0000313" key="19">
    <source>
        <dbReference type="Proteomes" id="UP000463975"/>
    </source>
</evidence>
<gene>
    <name evidence="18" type="primary">cyoD</name>
    <name evidence="18" type="ORF">GT348_03180</name>
</gene>
<dbReference type="GO" id="GO:0009486">
    <property type="term" value="F:cytochrome bo3 ubiquinol oxidase activity"/>
    <property type="evidence" value="ECO:0007669"/>
    <property type="project" value="InterPro"/>
</dbReference>
<evidence type="ECO:0000256" key="3">
    <source>
        <dbReference type="ARBA" id="ARBA00011700"/>
    </source>
</evidence>
<dbReference type="InterPro" id="IPR014210">
    <property type="entry name" value="Cyt_o_ubiqinol_oxidase_su4"/>
</dbReference>
<keyword evidence="5" id="KW-0813">Transport</keyword>
<sequence>MSHSHNVTHEGESHGSYGSYITGFILAVILTVAAFAVVVTKAFDFWTTLVVVSALAVVQIVVHVVFFLHMNTSSKQRWNLMTFILTVLSVLIIVAGTLFVMWNTQMHMMSR</sequence>
<evidence type="ECO:0000256" key="16">
    <source>
        <dbReference type="ARBA" id="ARBA00032185"/>
    </source>
</evidence>
<evidence type="ECO:0000256" key="4">
    <source>
        <dbReference type="ARBA" id="ARBA00014689"/>
    </source>
</evidence>
<dbReference type="Proteomes" id="UP000463975">
    <property type="component" value="Chromosome"/>
</dbReference>
<dbReference type="GO" id="GO:0005886">
    <property type="term" value="C:plasma membrane"/>
    <property type="evidence" value="ECO:0007669"/>
    <property type="project" value="UniProtKB-SubCell"/>
</dbReference>
<evidence type="ECO:0000256" key="13">
    <source>
        <dbReference type="ARBA" id="ARBA00030071"/>
    </source>
</evidence>
<evidence type="ECO:0000256" key="12">
    <source>
        <dbReference type="ARBA" id="ARBA00025694"/>
    </source>
</evidence>
<evidence type="ECO:0000256" key="6">
    <source>
        <dbReference type="ARBA" id="ARBA00022475"/>
    </source>
</evidence>
<dbReference type="NCBIfam" id="TIGR02847">
    <property type="entry name" value="CyoD"/>
    <property type="match status" value="1"/>
</dbReference>
<evidence type="ECO:0000256" key="11">
    <source>
        <dbReference type="ARBA" id="ARBA00023136"/>
    </source>
</evidence>
<evidence type="ECO:0000256" key="1">
    <source>
        <dbReference type="ARBA" id="ARBA00004651"/>
    </source>
</evidence>
<evidence type="ECO:0000256" key="17">
    <source>
        <dbReference type="SAM" id="Phobius"/>
    </source>
</evidence>
<feature type="transmembrane region" description="Helical" evidence="17">
    <location>
        <begin position="80"/>
        <end position="102"/>
    </location>
</feature>
<keyword evidence="11 17" id="KW-0472">Membrane</keyword>
<comment type="function">
    <text evidence="12">Cytochrome bo(3) ubiquinol terminal oxidase is the component of the aerobic respiratory chain of E.coli that predominates when cells are grown at high aeration. Has proton pump activity across the membrane in addition to electron transfer, pumping 2 protons/electron.</text>
</comment>
<feature type="transmembrane region" description="Helical" evidence="17">
    <location>
        <begin position="20"/>
        <end position="39"/>
    </location>
</feature>
<keyword evidence="7 17" id="KW-0812">Transmembrane</keyword>
<comment type="subcellular location">
    <subcellularLocation>
        <location evidence="1">Cell membrane</location>
        <topology evidence="1">Multi-pass membrane protein</topology>
    </subcellularLocation>
</comment>
<reference evidence="18 19" key="1">
    <citation type="submission" date="2020-01" db="EMBL/GenBank/DDBJ databases">
        <title>Genome sequencing of strain KACC 21507.</title>
        <authorList>
            <person name="Heo J."/>
            <person name="Kim S.-J."/>
            <person name="Kim J.-S."/>
            <person name="Hong S.-B."/>
            <person name="Kwon S.-W."/>
        </authorList>
    </citation>
    <scope>NUCLEOTIDE SEQUENCE [LARGE SCALE GENOMIC DNA]</scope>
    <source>
        <strain evidence="18 19">KACC 21507</strain>
    </source>
</reference>
<dbReference type="InterPro" id="IPR050968">
    <property type="entry name" value="Cytochrome_c_oxidase_bac_sub4"/>
</dbReference>